<protein>
    <submittedName>
        <fullName evidence="2">Uncharacterized protein</fullName>
    </submittedName>
</protein>
<keyword evidence="1" id="KW-0812">Transmembrane</keyword>
<evidence type="ECO:0000313" key="3">
    <source>
        <dbReference type="Proteomes" id="UP000250242"/>
    </source>
</evidence>
<gene>
    <name evidence="2" type="ORF">NCTC11009_02173</name>
</gene>
<keyword evidence="1" id="KW-1133">Transmembrane helix</keyword>
<evidence type="ECO:0000256" key="1">
    <source>
        <dbReference type="SAM" id="Phobius"/>
    </source>
</evidence>
<accession>A0A2X1UX63</accession>
<proteinExistence type="predicted"/>
<feature type="transmembrane region" description="Helical" evidence="1">
    <location>
        <begin position="47"/>
        <end position="67"/>
    </location>
</feature>
<dbReference type="Proteomes" id="UP000250242">
    <property type="component" value="Unassembled WGS sequence"/>
</dbReference>
<reference evidence="2 3" key="1">
    <citation type="submission" date="2018-06" db="EMBL/GenBank/DDBJ databases">
        <authorList>
            <consortium name="Pathogen Informatics"/>
            <person name="Doyle S."/>
        </authorList>
    </citation>
    <scope>NUCLEOTIDE SEQUENCE [LARGE SCALE GENOMIC DNA]</scope>
    <source>
        <strain evidence="2 3">NCTC11009</strain>
    </source>
</reference>
<dbReference type="AlphaFoldDB" id="A0A2X1UX63"/>
<organism evidence="2 3">
    <name type="scientific">Oligella urethralis</name>
    <dbReference type="NCBI Taxonomy" id="90245"/>
    <lineage>
        <taxon>Bacteria</taxon>
        <taxon>Pseudomonadati</taxon>
        <taxon>Pseudomonadota</taxon>
        <taxon>Betaproteobacteria</taxon>
        <taxon>Burkholderiales</taxon>
        <taxon>Alcaligenaceae</taxon>
        <taxon>Oligella</taxon>
    </lineage>
</organism>
<dbReference type="RefSeq" id="WP_258404697.1">
    <property type="nucleotide sequence ID" value="NZ_UATH01000001.1"/>
</dbReference>
<dbReference type="EMBL" id="UATH01000001">
    <property type="protein sequence ID" value="SPY08931.1"/>
    <property type="molecule type" value="Genomic_DNA"/>
</dbReference>
<evidence type="ECO:0000313" key="2">
    <source>
        <dbReference type="EMBL" id="SPY08931.1"/>
    </source>
</evidence>
<sequence length="360" mass="41012">MSEESKVYMTRRPRVDFLLIYILCAIPLLFTRSSIAEHLERTSHIGFYIGLAVWLLAFLMIIKYYFLPDYAIIQLKKEGKVVSAEIIGDSHSVFSALPSLSSQEKALDDEDPFPKEYAERQLKVQFTNVSGTLITHVFSMPLDDVSSSSLQQIIETQNQDLAIDYAGDAQAYLPVWLNPKAMTPVFALANEHGRLTRRHINLGLCLMIITLLQMSLPLLYVAQSTQHLSNDVFTLFNTVTVWHWVPIANIVILWMFHSHDSVETGPNGVSVDVIKLSGLKSTTESITWKKTHYSGDDPVYRIDVRYKDSAGQMNSLHFTESVSAFQKRRLDAMSAHRPILYLKHQKDKIIFVDREDGQFL</sequence>
<feature type="transmembrane region" description="Helical" evidence="1">
    <location>
        <begin position="15"/>
        <end position="35"/>
    </location>
</feature>
<name>A0A2X1UX63_9BURK</name>
<feature type="transmembrane region" description="Helical" evidence="1">
    <location>
        <begin position="232"/>
        <end position="256"/>
    </location>
</feature>
<feature type="transmembrane region" description="Helical" evidence="1">
    <location>
        <begin position="200"/>
        <end position="220"/>
    </location>
</feature>
<keyword evidence="1" id="KW-0472">Membrane</keyword>